<evidence type="ECO:0000313" key="3">
    <source>
        <dbReference type="EMBL" id="RUT28302.1"/>
    </source>
</evidence>
<name>A0A433X2R4_9HYPH</name>
<dbReference type="PANTHER" id="PTHR42928">
    <property type="entry name" value="TRICARBOXYLATE-BINDING PROTEIN"/>
    <property type="match status" value="1"/>
</dbReference>
<protein>
    <submittedName>
        <fullName evidence="3">Tripartite tricarboxylate transporter substrate binding protein</fullName>
    </submittedName>
</protein>
<proteinExistence type="inferred from homology"/>
<organism evidence="3 4">
    <name type="scientific">Arsenicitalea aurantiaca</name>
    <dbReference type="NCBI Taxonomy" id="1783274"/>
    <lineage>
        <taxon>Bacteria</taxon>
        <taxon>Pseudomonadati</taxon>
        <taxon>Pseudomonadota</taxon>
        <taxon>Alphaproteobacteria</taxon>
        <taxon>Hyphomicrobiales</taxon>
        <taxon>Devosiaceae</taxon>
        <taxon>Arsenicitalea</taxon>
    </lineage>
</organism>
<dbReference type="Gene3D" id="3.40.190.150">
    <property type="entry name" value="Bordetella uptake gene, domain 1"/>
    <property type="match status" value="1"/>
</dbReference>
<evidence type="ECO:0000256" key="1">
    <source>
        <dbReference type="ARBA" id="ARBA00006987"/>
    </source>
</evidence>
<sequence length="324" mass="33848">MRYRNGSGLVALAIGLVVAFPAVAQNYPGSNINFIVPYPPGGGTDIPARIVVDKLMEQTGWNVVVLNQPGAGGTIGLDQLARSNPDGLTIGMAQTSNLAVNPALNPEVNYDPLTDFTLLGLVTTQPMGIVTHNGSPFETFQDFIDEVRENPGSVLFGTPGTGTVAHMSIERLAVQGDLELEHVPYTGIAQAISDVMAGVVDIYIGSVPSVLPHVTSGSLRALAVTSAQPDPLLPDVPTVASFGFEGYESSDWKALVGPAGMPEDVLASLNAAIAAAMSDPELRSLLEAQGSTVLSGDPEEFAAFLPSEVQTWAEVVDAIDIQID</sequence>
<dbReference type="Proteomes" id="UP000281547">
    <property type="component" value="Unassembled WGS sequence"/>
</dbReference>
<evidence type="ECO:0000256" key="2">
    <source>
        <dbReference type="SAM" id="SignalP"/>
    </source>
</evidence>
<dbReference type="Gene3D" id="3.40.190.10">
    <property type="entry name" value="Periplasmic binding protein-like II"/>
    <property type="match status" value="1"/>
</dbReference>
<dbReference type="RefSeq" id="WP_127189828.1">
    <property type="nucleotide sequence ID" value="NZ_RZNJ01000008.1"/>
</dbReference>
<accession>A0A433X2R4</accession>
<gene>
    <name evidence="3" type="ORF">EMQ25_17085</name>
</gene>
<dbReference type="PIRSF" id="PIRSF017082">
    <property type="entry name" value="YflP"/>
    <property type="match status" value="1"/>
</dbReference>
<feature type="signal peptide" evidence="2">
    <location>
        <begin position="1"/>
        <end position="24"/>
    </location>
</feature>
<dbReference type="OrthoDB" id="7375033at2"/>
<dbReference type="PANTHER" id="PTHR42928:SF5">
    <property type="entry name" value="BLR1237 PROTEIN"/>
    <property type="match status" value="1"/>
</dbReference>
<comment type="caution">
    <text evidence="3">The sequence shown here is derived from an EMBL/GenBank/DDBJ whole genome shotgun (WGS) entry which is preliminary data.</text>
</comment>
<keyword evidence="4" id="KW-1185">Reference proteome</keyword>
<dbReference type="AlphaFoldDB" id="A0A433X2R4"/>
<reference evidence="3 4" key="1">
    <citation type="journal article" date="2016" name="Int. J. Syst. Evol. Microbiol.">
        <title>Arsenicitalea aurantiaca gen. nov., sp. nov., a new member of the family Hyphomicrobiaceae, isolated from high-arsenic sediment.</title>
        <authorList>
            <person name="Mu Y."/>
            <person name="Zhou L."/>
            <person name="Zeng X.C."/>
            <person name="Liu L."/>
            <person name="Pan Y."/>
            <person name="Chen X."/>
            <person name="Wang J."/>
            <person name="Li S."/>
            <person name="Li W.J."/>
            <person name="Wang Y."/>
        </authorList>
    </citation>
    <scope>NUCLEOTIDE SEQUENCE [LARGE SCALE GENOMIC DNA]</scope>
    <source>
        <strain evidence="3 4">42-50</strain>
    </source>
</reference>
<keyword evidence="2" id="KW-0732">Signal</keyword>
<dbReference type="EMBL" id="RZNJ01000008">
    <property type="protein sequence ID" value="RUT28302.1"/>
    <property type="molecule type" value="Genomic_DNA"/>
</dbReference>
<dbReference type="InterPro" id="IPR042100">
    <property type="entry name" value="Bug_dom1"/>
</dbReference>
<feature type="chain" id="PRO_5019029084" evidence="2">
    <location>
        <begin position="25"/>
        <end position="324"/>
    </location>
</feature>
<evidence type="ECO:0000313" key="4">
    <source>
        <dbReference type="Proteomes" id="UP000281547"/>
    </source>
</evidence>
<comment type="similarity">
    <text evidence="1">Belongs to the UPF0065 (bug) family.</text>
</comment>
<dbReference type="SUPFAM" id="SSF53850">
    <property type="entry name" value="Periplasmic binding protein-like II"/>
    <property type="match status" value="1"/>
</dbReference>
<dbReference type="Pfam" id="PF03401">
    <property type="entry name" value="TctC"/>
    <property type="match status" value="1"/>
</dbReference>
<dbReference type="CDD" id="cd07012">
    <property type="entry name" value="PBP2_Bug_TTT"/>
    <property type="match status" value="1"/>
</dbReference>
<dbReference type="InterPro" id="IPR005064">
    <property type="entry name" value="BUG"/>
</dbReference>